<dbReference type="EMBL" id="MFRC01000018">
    <property type="protein sequence ID" value="OGH89906.1"/>
    <property type="molecule type" value="Genomic_DNA"/>
</dbReference>
<evidence type="ECO:0000313" key="3">
    <source>
        <dbReference type="Proteomes" id="UP000178490"/>
    </source>
</evidence>
<protein>
    <submittedName>
        <fullName evidence="2">Uncharacterized protein</fullName>
    </submittedName>
</protein>
<dbReference type="AlphaFoldDB" id="A0A1F6P160"/>
<accession>A0A1F6P160</accession>
<name>A0A1F6P160_9BACT</name>
<reference evidence="2 3" key="1">
    <citation type="journal article" date="2016" name="Nat. Commun.">
        <title>Thousands of microbial genomes shed light on interconnected biogeochemical processes in an aquifer system.</title>
        <authorList>
            <person name="Anantharaman K."/>
            <person name="Brown C.T."/>
            <person name="Hug L.A."/>
            <person name="Sharon I."/>
            <person name="Castelle C.J."/>
            <person name="Probst A.J."/>
            <person name="Thomas B.C."/>
            <person name="Singh A."/>
            <person name="Wilkins M.J."/>
            <person name="Karaoz U."/>
            <person name="Brodie E.L."/>
            <person name="Williams K.H."/>
            <person name="Hubbard S.S."/>
            <person name="Banfield J.F."/>
        </authorList>
    </citation>
    <scope>NUCLEOTIDE SEQUENCE [LARGE SCALE GENOMIC DNA]</scope>
</reference>
<feature type="compositionally biased region" description="Basic and acidic residues" evidence="1">
    <location>
        <begin position="7"/>
        <end position="18"/>
    </location>
</feature>
<proteinExistence type="predicted"/>
<evidence type="ECO:0000256" key="1">
    <source>
        <dbReference type="SAM" id="MobiDB-lite"/>
    </source>
</evidence>
<dbReference type="Proteomes" id="UP000178490">
    <property type="component" value="Unassembled WGS sequence"/>
</dbReference>
<evidence type="ECO:0000313" key="2">
    <source>
        <dbReference type="EMBL" id="OGH89906.1"/>
    </source>
</evidence>
<comment type="caution">
    <text evidence="2">The sequence shown here is derived from an EMBL/GenBank/DDBJ whole genome shotgun (WGS) entry which is preliminary data.</text>
</comment>
<organism evidence="2 3">
    <name type="scientific">Candidatus Magasanikbacteria bacterium RIFOXYD2_FULL_36_9</name>
    <dbReference type="NCBI Taxonomy" id="1798707"/>
    <lineage>
        <taxon>Bacteria</taxon>
        <taxon>Candidatus Magasanikiibacteriota</taxon>
    </lineage>
</organism>
<feature type="region of interest" description="Disordered" evidence="1">
    <location>
        <begin position="1"/>
        <end position="62"/>
    </location>
</feature>
<feature type="compositionally biased region" description="Acidic residues" evidence="1">
    <location>
        <begin position="38"/>
        <end position="47"/>
    </location>
</feature>
<gene>
    <name evidence="2" type="ORF">A2537_01430</name>
</gene>
<feature type="compositionally biased region" description="Basic and acidic residues" evidence="1">
    <location>
        <begin position="25"/>
        <end position="37"/>
    </location>
</feature>
<sequence length="62" mass="7005">MGGNKMGDSKSKPTHQTDRAAPPETTKDFRTSFVDRGDWEDEWEGAEPCDRRNDGCIDDDDD</sequence>